<feature type="compositionally biased region" description="Pro residues" evidence="1">
    <location>
        <begin position="86"/>
        <end position="137"/>
    </location>
</feature>
<gene>
    <name evidence="3" type="ORF">CTI12_AA432290</name>
</gene>
<dbReference type="AlphaFoldDB" id="A0A2U1M0P2"/>
<dbReference type="Proteomes" id="UP000245207">
    <property type="component" value="Unassembled WGS sequence"/>
</dbReference>
<keyword evidence="2" id="KW-0472">Membrane</keyword>
<dbReference type="STRING" id="35608.A0A2U1M0P2"/>
<feature type="region of interest" description="Disordered" evidence="1">
    <location>
        <begin position="81"/>
        <end position="166"/>
    </location>
</feature>
<evidence type="ECO:0000256" key="2">
    <source>
        <dbReference type="SAM" id="Phobius"/>
    </source>
</evidence>
<reference evidence="3 4" key="1">
    <citation type="journal article" date="2018" name="Mol. Plant">
        <title>The genome of Artemisia annua provides insight into the evolution of Asteraceae family and artemisinin biosynthesis.</title>
        <authorList>
            <person name="Shen Q."/>
            <person name="Zhang L."/>
            <person name="Liao Z."/>
            <person name="Wang S."/>
            <person name="Yan T."/>
            <person name="Shi P."/>
            <person name="Liu M."/>
            <person name="Fu X."/>
            <person name="Pan Q."/>
            <person name="Wang Y."/>
            <person name="Lv Z."/>
            <person name="Lu X."/>
            <person name="Zhang F."/>
            <person name="Jiang W."/>
            <person name="Ma Y."/>
            <person name="Chen M."/>
            <person name="Hao X."/>
            <person name="Li L."/>
            <person name="Tang Y."/>
            <person name="Lv G."/>
            <person name="Zhou Y."/>
            <person name="Sun X."/>
            <person name="Brodelius P.E."/>
            <person name="Rose J.K.C."/>
            <person name="Tang K."/>
        </authorList>
    </citation>
    <scope>NUCLEOTIDE SEQUENCE [LARGE SCALE GENOMIC DNA]</scope>
    <source>
        <strain evidence="4">cv. Huhao1</strain>
        <tissue evidence="3">Leaf</tissue>
    </source>
</reference>
<comment type="caution">
    <text evidence="3">The sequence shown here is derived from an EMBL/GenBank/DDBJ whole genome shotgun (WGS) entry which is preliminary data.</text>
</comment>
<accession>A0A2U1M0P2</accession>
<feature type="transmembrane region" description="Helical" evidence="2">
    <location>
        <begin position="14"/>
        <end position="37"/>
    </location>
</feature>
<dbReference type="InterPro" id="IPR007877">
    <property type="entry name" value="DUF707"/>
</dbReference>
<organism evidence="3 4">
    <name type="scientific">Artemisia annua</name>
    <name type="common">Sweet wormwood</name>
    <dbReference type="NCBI Taxonomy" id="35608"/>
    <lineage>
        <taxon>Eukaryota</taxon>
        <taxon>Viridiplantae</taxon>
        <taxon>Streptophyta</taxon>
        <taxon>Embryophyta</taxon>
        <taxon>Tracheophyta</taxon>
        <taxon>Spermatophyta</taxon>
        <taxon>Magnoliopsida</taxon>
        <taxon>eudicotyledons</taxon>
        <taxon>Gunneridae</taxon>
        <taxon>Pentapetalae</taxon>
        <taxon>asterids</taxon>
        <taxon>campanulids</taxon>
        <taxon>Asterales</taxon>
        <taxon>Asteraceae</taxon>
        <taxon>Asteroideae</taxon>
        <taxon>Anthemideae</taxon>
        <taxon>Artemisiinae</taxon>
        <taxon>Artemisia</taxon>
    </lineage>
</organism>
<dbReference type="Pfam" id="PF05212">
    <property type="entry name" value="DUF707"/>
    <property type="match status" value="2"/>
</dbReference>
<proteinExistence type="predicted"/>
<dbReference type="OrthoDB" id="9985979at2759"/>
<dbReference type="PANTHER" id="PTHR31210:SF74">
    <property type="entry name" value="LYSINE KETOGLUTARATE REDUCTASE TRANS-SPLICING-LIKE PROTEIN"/>
    <property type="match status" value="1"/>
</dbReference>
<keyword evidence="2" id="KW-0812">Transmembrane</keyword>
<keyword evidence="4" id="KW-1185">Reference proteome</keyword>
<dbReference type="EMBL" id="PKPP01006960">
    <property type="protein sequence ID" value="PWA54807.1"/>
    <property type="molecule type" value="Genomic_DNA"/>
</dbReference>
<keyword evidence="2" id="KW-1133">Transmembrane helix</keyword>
<dbReference type="PANTHER" id="PTHR31210">
    <property type="entry name" value="OS06G0731900 PROTEIN"/>
    <property type="match status" value="1"/>
</dbReference>
<evidence type="ECO:0000313" key="4">
    <source>
        <dbReference type="Proteomes" id="UP000245207"/>
    </source>
</evidence>
<protein>
    <submittedName>
        <fullName evidence="3">Uncharacterized protein</fullName>
    </submittedName>
</protein>
<evidence type="ECO:0000256" key="1">
    <source>
        <dbReference type="SAM" id="MobiDB-lite"/>
    </source>
</evidence>
<sequence length="505" mass="57294">MAVSWLKSSKNAGVYYGFFLPAAFLLCLALLVGTIFVGKDQTEKSLKCGMDFIRGAGYAKITSESKFQSFSLIDNLSFLQKLQPPSSQPPQPPFPRPQLQPPPQPSPQPQTDTQPPPSPHPMQMPPEPPPPVQPSPEPHFHEGEQMCLSQSECRPPGSEALPKGLVANTSDLQMQPLWGRRKKVNSTTSLFTAAVGIKQKEIVNKMVRKFLSSDFSVMLFHYDGIVDAWKDLDWANNVVHVTAVNQTKWWFAKRFLHPDIVAEYSYIFVWDEDLGVDNFDPDRYLSLVKDEGLEISQPALDATRSEIHHMITARWSNSTVHRRTKPNSKHGCNSTSDYPPCAGWIEVMAPVFSRAAWRCIWYMIQSDLNHGWGLDILFGYCAQGYGLNRSGTQDETACQIRSGWIYQNTLSNTDLNPGIKMIQEGDRTKTVGVVDAEYIVHYGFPTFGEPQNEENPNPTEPNARVEVRRQSHHEYKIFKKRWQEAGKEDESWVDPYPDTWNYSII</sequence>
<name>A0A2U1M0P2_ARTAN</name>
<evidence type="ECO:0000313" key="3">
    <source>
        <dbReference type="EMBL" id="PWA54807.1"/>
    </source>
</evidence>